<dbReference type="STRING" id="1560234.SP90_00035"/>
<dbReference type="Pfam" id="PF01205">
    <property type="entry name" value="Impact_N"/>
    <property type="match status" value="1"/>
</dbReference>
<dbReference type="RefSeq" id="WP_066851314.1">
    <property type="nucleotide sequence ID" value="NZ_JXMS01000001.1"/>
</dbReference>
<dbReference type="SUPFAM" id="SSF54980">
    <property type="entry name" value="EF-G C-terminal domain-like"/>
    <property type="match status" value="1"/>
</dbReference>
<evidence type="ECO:0000259" key="2">
    <source>
        <dbReference type="Pfam" id="PF01205"/>
    </source>
</evidence>
<dbReference type="InterPro" id="IPR001498">
    <property type="entry name" value="Impact_N"/>
</dbReference>
<dbReference type="NCBIfam" id="TIGR00257">
    <property type="entry name" value="IMPACT_YIGZ"/>
    <property type="match status" value="1"/>
</dbReference>
<proteinExistence type="inferred from homology"/>
<dbReference type="PROSITE" id="PS00910">
    <property type="entry name" value="UPF0029"/>
    <property type="match status" value="1"/>
</dbReference>
<dbReference type="PANTHER" id="PTHR16301:SF20">
    <property type="entry name" value="IMPACT FAMILY MEMBER YIGZ"/>
    <property type="match status" value="1"/>
</dbReference>
<dbReference type="InterPro" id="IPR020569">
    <property type="entry name" value="UPF0029_Impact_CS"/>
</dbReference>
<protein>
    <submittedName>
        <fullName evidence="4">IMPACT family member</fullName>
    </submittedName>
</protein>
<dbReference type="InterPro" id="IPR023582">
    <property type="entry name" value="Impact"/>
</dbReference>
<dbReference type="EMBL" id="JXMS01000001">
    <property type="protein sequence ID" value="OBQ57480.1"/>
    <property type="molecule type" value="Genomic_DNA"/>
</dbReference>
<dbReference type="PANTHER" id="PTHR16301">
    <property type="entry name" value="IMPACT-RELATED"/>
    <property type="match status" value="1"/>
</dbReference>
<dbReference type="GO" id="GO:0006446">
    <property type="term" value="P:regulation of translational initiation"/>
    <property type="evidence" value="ECO:0007669"/>
    <property type="project" value="TreeGrafter"/>
</dbReference>
<dbReference type="Proteomes" id="UP000091979">
    <property type="component" value="Unassembled WGS sequence"/>
</dbReference>
<dbReference type="PATRIC" id="fig|1560234.3.peg.7"/>
<dbReference type="OrthoDB" id="9813771at2"/>
<evidence type="ECO:0000313" key="4">
    <source>
        <dbReference type="EMBL" id="OBQ57480.1"/>
    </source>
</evidence>
<reference evidence="4 5" key="1">
    <citation type="submission" date="2015-01" db="EMBL/GenBank/DDBJ databases">
        <title>Desulfovibrio sp. JC271 draft genome sequence.</title>
        <authorList>
            <person name="Shivani Y."/>
            <person name="Subhash Y."/>
            <person name="Sasikala C."/>
            <person name="Ramana C.V."/>
        </authorList>
    </citation>
    <scope>NUCLEOTIDE SEQUENCE [LARGE SCALE GENOMIC DNA]</scope>
    <source>
        <strain evidence="4 5">JC271</strain>
    </source>
</reference>
<evidence type="ECO:0000256" key="1">
    <source>
        <dbReference type="ARBA" id="ARBA00007665"/>
    </source>
</evidence>
<dbReference type="InterPro" id="IPR020568">
    <property type="entry name" value="Ribosomal_Su5_D2-typ_SF"/>
</dbReference>
<sequence length="207" mass="22505">MLDRYLIPDTAQYRVEEIIKKSQFIVTLAHTPSVDEAKAFIAAVKAEFPDATHNCWAYQAGPPGTTAMVGMSDDGEPHGTAGKPMLNMLLHADVGEISAVVTRYFGGTKLGTGGLVRAYSGMVKLGLETLPTREKITPVRIEVVIDYSAVTLFKRMLPDYEIKVLEENFGADAAFVVEMPKEHAEAFSAAVVELTNGNALLDDITDR</sequence>
<feature type="domain" description="UPF0029" evidence="3">
    <location>
        <begin position="143"/>
        <end position="198"/>
    </location>
</feature>
<dbReference type="InterPro" id="IPR035647">
    <property type="entry name" value="EFG_III/V"/>
</dbReference>
<dbReference type="InterPro" id="IPR015269">
    <property type="entry name" value="UPF0029_Impact_C"/>
</dbReference>
<name>A0A1B7XPP3_9BACT</name>
<dbReference type="Gene3D" id="3.30.230.30">
    <property type="entry name" value="Impact, N-terminal domain"/>
    <property type="match status" value="1"/>
</dbReference>
<dbReference type="SUPFAM" id="SSF54211">
    <property type="entry name" value="Ribosomal protein S5 domain 2-like"/>
    <property type="match status" value="1"/>
</dbReference>
<comment type="similarity">
    <text evidence="1">Belongs to the IMPACT family.</text>
</comment>
<feature type="domain" description="Impact N-terminal" evidence="2">
    <location>
        <begin position="20"/>
        <end position="124"/>
    </location>
</feature>
<dbReference type="GO" id="GO:0005737">
    <property type="term" value="C:cytoplasm"/>
    <property type="evidence" value="ECO:0007669"/>
    <property type="project" value="TreeGrafter"/>
</dbReference>
<keyword evidence="5" id="KW-1185">Reference proteome</keyword>
<dbReference type="InterPro" id="IPR036956">
    <property type="entry name" value="Impact_N_sf"/>
</dbReference>
<comment type="caution">
    <text evidence="4">The sequence shown here is derived from an EMBL/GenBank/DDBJ whole genome shotgun (WGS) entry which is preliminary data.</text>
</comment>
<gene>
    <name evidence="4" type="ORF">SP90_00035</name>
</gene>
<dbReference type="InterPro" id="IPR015796">
    <property type="entry name" value="Impact_YigZ-like"/>
</dbReference>
<accession>A0A1B7XPP3</accession>
<dbReference type="Gene3D" id="3.30.70.240">
    <property type="match status" value="1"/>
</dbReference>
<dbReference type="Pfam" id="PF09186">
    <property type="entry name" value="DUF1949"/>
    <property type="match status" value="1"/>
</dbReference>
<organism evidence="4 5">
    <name type="scientific">Halodesulfovibrio spirochaetisodalis</name>
    <dbReference type="NCBI Taxonomy" id="1560234"/>
    <lineage>
        <taxon>Bacteria</taxon>
        <taxon>Pseudomonadati</taxon>
        <taxon>Thermodesulfobacteriota</taxon>
        <taxon>Desulfovibrionia</taxon>
        <taxon>Desulfovibrionales</taxon>
        <taxon>Desulfovibrionaceae</taxon>
        <taxon>Halodesulfovibrio</taxon>
    </lineage>
</organism>
<evidence type="ECO:0000313" key="5">
    <source>
        <dbReference type="Proteomes" id="UP000091979"/>
    </source>
</evidence>
<dbReference type="AlphaFoldDB" id="A0A1B7XPP3"/>
<evidence type="ECO:0000259" key="3">
    <source>
        <dbReference type="Pfam" id="PF09186"/>
    </source>
</evidence>